<sequence length="116" mass="13392">MNKLGSEFLKQFDNYERPVAFGMTKRILVMIIGMMIVVSFTVSISLLGLSEIFMYLVALIIAPPFIIYGMGFDEAVKEKVIFNLKVQKRGYVTEFMEGDVFKKDDFKNWKKTKEAN</sequence>
<proteinExistence type="predicted"/>
<comment type="caution">
    <text evidence="2">The sequence shown here is derived from an EMBL/GenBank/DDBJ whole genome shotgun (WGS) entry which is preliminary data.</text>
</comment>
<evidence type="ECO:0000313" key="3">
    <source>
        <dbReference type="Proteomes" id="UP001180515"/>
    </source>
</evidence>
<accession>A0AAE4L4K9</accession>
<keyword evidence="1" id="KW-0472">Membrane</keyword>
<reference evidence="2" key="1">
    <citation type="submission" date="2023-03" db="EMBL/GenBank/DDBJ databases">
        <authorList>
            <person name="Shen W."/>
            <person name="Cai J."/>
        </authorList>
    </citation>
    <scope>NUCLEOTIDE SEQUENCE</scope>
    <source>
        <strain evidence="2">P82-2</strain>
    </source>
</reference>
<dbReference type="EMBL" id="JARQAG010000020">
    <property type="protein sequence ID" value="MDT2732523.1"/>
    <property type="molecule type" value="Genomic_DNA"/>
</dbReference>
<dbReference type="Proteomes" id="UP001180515">
    <property type="component" value="Unassembled WGS sequence"/>
</dbReference>
<keyword evidence="1" id="KW-0812">Transmembrane</keyword>
<feature type="transmembrane region" description="Helical" evidence="1">
    <location>
        <begin position="27"/>
        <end position="46"/>
    </location>
</feature>
<dbReference type="AlphaFoldDB" id="A0AAE4L4K9"/>
<evidence type="ECO:0000313" key="2">
    <source>
        <dbReference type="EMBL" id="MDT2732523.1"/>
    </source>
</evidence>
<dbReference type="RefSeq" id="WP_311982305.1">
    <property type="nucleotide sequence ID" value="NZ_JARQAG010000020.1"/>
</dbReference>
<evidence type="ECO:0000256" key="1">
    <source>
        <dbReference type="SAM" id="Phobius"/>
    </source>
</evidence>
<organism evidence="2 3">
    <name type="scientific">Streptococcus parauberis</name>
    <dbReference type="NCBI Taxonomy" id="1348"/>
    <lineage>
        <taxon>Bacteria</taxon>
        <taxon>Bacillati</taxon>
        <taxon>Bacillota</taxon>
        <taxon>Bacilli</taxon>
        <taxon>Lactobacillales</taxon>
        <taxon>Streptococcaceae</taxon>
        <taxon>Streptococcus</taxon>
    </lineage>
</organism>
<name>A0AAE4L4K9_9STRE</name>
<keyword evidence="1" id="KW-1133">Transmembrane helix</keyword>
<feature type="transmembrane region" description="Helical" evidence="1">
    <location>
        <begin position="52"/>
        <end position="72"/>
    </location>
</feature>
<protein>
    <submittedName>
        <fullName evidence="2">PrgI family protein</fullName>
    </submittedName>
</protein>
<gene>
    <name evidence="2" type="ORF">P7G31_09875</name>
</gene>